<dbReference type="Proteomes" id="UP000248329">
    <property type="component" value="Unassembled WGS sequence"/>
</dbReference>
<proteinExistence type="predicted"/>
<name>A0AC61L4G8_9EURY</name>
<evidence type="ECO:0000313" key="1">
    <source>
        <dbReference type="EMBL" id="PXF61084.1"/>
    </source>
</evidence>
<sequence>MNGEKKDFWILLWSGEDIRINDEDIRLIIQSDAPDAEIHVVNLENLRQMGVTGLKSFLDGYSEKSVLVISSSEEAEKMDFWKLGFIMGKVSAHSKGGKARIIGFAKGDQTHCFQELSDLLLKCETEIEIKREIKNLMKDLGIETKFDIKEFTAGKRSAGGGI</sequence>
<gene>
    <name evidence="1" type="ORF">C4B59_05870</name>
</gene>
<comment type="caution">
    <text evidence="1">The sequence shown here is derived from an EMBL/GenBank/DDBJ whole genome shotgun (WGS) entry which is preliminary data.</text>
</comment>
<accession>A0AC61L4G8</accession>
<organism evidence="1 2">
    <name type="scientific">Candidatus Methanogaster sp</name>
    <dbReference type="NCBI Taxonomy" id="3386292"/>
    <lineage>
        <taxon>Archaea</taxon>
        <taxon>Methanobacteriati</taxon>
        <taxon>Methanobacteriota</taxon>
        <taxon>Stenosarchaea group</taxon>
        <taxon>Methanomicrobia</taxon>
        <taxon>Methanosarcinales</taxon>
        <taxon>ANME-2 cluster</taxon>
        <taxon>Candidatus Methanogasteraceae</taxon>
        <taxon>Candidatus Methanogaster</taxon>
    </lineage>
</organism>
<reference evidence="1" key="1">
    <citation type="submission" date="2018-01" db="EMBL/GenBank/DDBJ databases">
        <authorList>
            <person name="Krukenberg V."/>
        </authorList>
    </citation>
    <scope>NUCLEOTIDE SEQUENCE</scope>
    <source>
        <strain evidence="1">E20ANME2</strain>
    </source>
</reference>
<dbReference type="EMBL" id="PQXF01000008">
    <property type="protein sequence ID" value="PXF61084.1"/>
    <property type="molecule type" value="Genomic_DNA"/>
</dbReference>
<protein>
    <submittedName>
        <fullName evidence="1">Uncharacterized protein</fullName>
    </submittedName>
</protein>
<evidence type="ECO:0000313" key="2">
    <source>
        <dbReference type="Proteomes" id="UP000248329"/>
    </source>
</evidence>